<evidence type="ECO:0000313" key="2">
    <source>
        <dbReference type="EMBL" id="CAF1133780.1"/>
    </source>
</evidence>
<name>A0A814RKM8_9BILA</name>
<evidence type="ECO:0000313" key="3">
    <source>
        <dbReference type="Proteomes" id="UP000663864"/>
    </source>
</evidence>
<organism evidence="2 3">
    <name type="scientific">Rotaria sordida</name>
    <dbReference type="NCBI Taxonomy" id="392033"/>
    <lineage>
        <taxon>Eukaryota</taxon>
        <taxon>Metazoa</taxon>
        <taxon>Spiralia</taxon>
        <taxon>Gnathifera</taxon>
        <taxon>Rotifera</taxon>
        <taxon>Eurotatoria</taxon>
        <taxon>Bdelloidea</taxon>
        <taxon>Philodinida</taxon>
        <taxon>Philodinidae</taxon>
        <taxon>Rotaria</taxon>
    </lineage>
</organism>
<dbReference type="EMBL" id="CAJNOT010001040">
    <property type="protein sequence ID" value="CAF1133780.1"/>
    <property type="molecule type" value="Genomic_DNA"/>
</dbReference>
<dbReference type="Proteomes" id="UP000663864">
    <property type="component" value="Unassembled WGS sequence"/>
</dbReference>
<accession>A0A814RKM8</accession>
<comment type="caution">
    <text evidence="2">The sequence shown here is derived from an EMBL/GenBank/DDBJ whole genome shotgun (WGS) entry which is preliminary data.</text>
</comment>
<gene>
    <name evidence="2" type="ORF">ZHD862_LOCUS19279</name>
</gene>
<proteinExistence type="predicted"/>
<keyword evidence="1" id="KW-0812">Transmembrane</keyword>
<feature type="transmembrane region" description="Helical" evidence="1">
    <location>
        <begin position="169"/>
        <end position="195"/>
    </location>
</feature>
<feature type="transmembrane region" description="Helical" evidence="1">
    <location>
        <begin position="201"/>
        <end position="221"/>
    </location>
</feature>
<evidence type="ECO:0000256" key="1">
    <source>
        <dbReference type="SAM" id="Phobius"/>
    </source>
</evidence>
<sequence length="289" mass="31795">MRRRGTAEQGNNDDKLTSSLINTQTTVIPSGIQTPIPYVPIDTKKYGCFDTVTNFANQAIQSAATTFAGFKGAMKDIMSKLSEEQQRECLCTFGQYHELLMTTQRFTTRTLIRVQRAHRTDELLKSIDLPSITALCGQIRGLLIQFRKIEAIIDDKVKDERTLTDWRNILCCALGLAVVVCLVATGVGVGLGFIAAVKGTIAISATVIGVAAAGAVITHVAQKLTKFELVLKNLSDTEALLSEMSQNYSKIEAMGDLLQEEDDSKQQFIKLLNELQQEVDKGFVLLTKM</sequence>
<keyword evidence="1" id="KW-0472">Membrane</keyword>
<protein>
    <submittedName>
        <fullName evidence="2">Uncharacterized protein</fullName>
    </submittedName>
</protein>
<keyword evidence="1" id="KW-1133">Transmembrane helix</keyword>
<reference evidence="2" key="1">
    <citation type="submission" date="2021-02" db="EMBL/GenBank/DDBJ databases">
        <authorList>
            <person name="Nowell W R."/>
        </authorList>
    </citation>
    <scope>NUCLEOTIDE SEQUENCE</scope>
</reference>
<dbReference type="AlphaFoldDB" id="A0A814RKM8"/>